<accession>A0A383DYR8</accession>
<dbReference type="AlphaFoldDB" id="A0A383DYR8"/>
<evidence type="ECO:0000313" key="2">
    <source>
        <dbReference type="EMBL" id="SVE49325.1"/>
    </source>
</evidence>
<feature type="non-terminal residue" evidence="2">
    <location>
        <position position="1"/>
    </location>
</feature>
<name>A0A383DYR8_9ZZZZ</name>
<protein>
    <recommendedName>
        <fullName evidence="1">Protein kinase domain-containing protein</fullName>
    </recommendedName>
</protein>
<dbReference type="EMBL" id="UINC01221125">
    <property type="protein sequence ID" value="SVE49325.1"/>
    <property type="molecule type" value="Genomic_DNA"/>
</dbReference>
<organism evidence="2">
    <name type="scientific">marine metagenome</name>
    <dbReference type="NCBI Taxonomy" id="408172"/>
    <lineage>
        <taxon>unclassified sequences</taxon>
        <taxon>metagenomes</taxon>
        <taxon>ecological metagenomes</taxon>
    </lineage>
</organism>
<evidence type="ECO:0000259" key="1">
    <source>
        <dbReference type="PROSITE" id="PS50011"/>
    </source>
</evidence>
<dbReference type="InterPro" id="IPR000719">
    <property type="entry name" value="Prot_kinase_dom"/>
</dbReference>
<proteinExistence type="predicted"/>
<dbReference type="GO" id="GO:0005524">
    <property type="term" value="F:ATP binding"/>
    <property type="evidence" value="ECO:0007669"/>
    <property type="project" value="InterPro"/>
</dbReference>
<gene>
    <name evidence="2" type="ORF">METZ01_LOCUS502179</name>
</gene>
<sequence length="233" mass="26258">KEKITLTPDPAFKTSKAIKTPTEKSLFSDKVKLIDIKKRTSLNITTIPTTNGEVQNESGKTFYLIGDKIGSGAEGNVYSIRNMNSRNTSSKTVCKIYKKNKLDNQRFDKLKKMVDNQINSHGICWPKSIIYNSNKEPVGYIMKKAQGNILKKRLFAHPKIFEEKLPGWDRANLVTVCLNILSAVNLLHKHNVILGDISGSNIMVNDQCETFIVDADSFLIEGYPCPMRTDEFV</sequence>
<dbReference type="GO" id="GO:0004672">
    <property type="term" value="F:protein kinase activity"/>
    <property type="evidence" value="ECO:0007669"/>
    <property type="project" value="InterPro"/>
</dbReference>
<reference evidence="2" key="1">
    <citation type="submission" date="2018-05" db="EMBL/GenBank/DDBJ databases">
        <authorList>
            <person name="Lanie J.A."/>
            <person name="Ng W.-L."/>
            <person name="Kazmierczak K.M."/>
            <person name="Andrzejewski T.M."/>
            <person name="Davidsen T.M."/>
            <person name="Wayne K.J."/>
            <person name="Tettelin H."/>
            <person name="Glass J.I."/>
            <person name="Rusch D."/>
            <person name="Podicherti R."/>
            <person name="Tsui H.-C.T."/>
            <person name="Winkler M.E."/>
        </authorList>
    </citation>
    <scope>NUCLEOTIDE SEQUENCE</scope>
</reference>
<dbReference type="InterPro" id="IPR011009">
    <property type="entry name" value="Kinase-like_dom_sf"/>
</dbReference>
<feature type="non-terminal residue" evidence="2">
    <location>
        <position position="233"/>
    </location>
</feature>
<dbReference type="Gene3D" id="1.10.510.10">
    <property type="entry name" value="Transferase(Phosphotransferase) domain 1"/>
    <property type="match status" value="1"/>
</dbReference>
<dbReference type="PROSITE" id="PS50011">
    <property type="entry name" value="PROTEIN_KINASE_DOM"/>
    <property type="match status" value="1"/>
</dbReference>
<dbReference type="Pfam" id="PF00069">
    <property type="entry name" value="Pkinase"/>
    <property type="match status" value="1"/>
</dbReference>
<feature type="domain" description="Protein kinase" evidence="1">
    <location>
        <begin position="63"/>
        <end position="233"/>
    </location>
</feature>
<dbReference type="SUPFAM" id="SSF56112">
    <property type="entry name" value="Protein kinase-like (PK-like)"/>
    <property type="match status" value="1"/>
</dbReference>